<dbReference type="InterPro" id="IPR029058">
    <property type="entry name" value="AB_hydrolase_fold"/>
</dbReference>
<evidence type="ECO:0000256" key="2">
    <source>
        <dbReference type="ARBA" id="ARBA00004393"/>
    </source>
</evidence>
<comment type="catalytic activity">
    <reaction evidence="1">
        <text>Preferential release of a C-terminal arginine or lysine residue.</text>
        <dbReference type="EC" id="3.4.16.6"/>
    </reaction>
</comment>
<evidence type="ECO:0000256" key="12">
    <source>
        <dbReference type="ARBA" id="ARBA00023136"/>
    </source>
</evidence>
<feature type="region of interest" description="Disordered" evidence="16">
    <location>
        <begin position="259"/>
        <end position="294"/>
    </location>
</feature>
<comment type="similarity">
    <text evidence="3 15">Belongs to the peptidase S10 family.</text>
</comment>
<evidence type="ECO:0000313" key="18">
    <source>
        <dbReference type="Proteomes" id="UP001194746"/>
    </source>
</evidence>
<evidence type="ECO:0000256" key="7">
    <source>
        <dbReference type="ARBA" id="ARBA00022703"/>
    </source>
</evidence>
<evidence type="ECO:0000256" key="10">
    <source>
        <dbReference type="ARBA" id="ARBA00022989"/>
    </source>
</evidence>
<keyword evidence="8" id="KW-0732">Signal</keyword>
<keyword evidence="9 15" id="KW-0378">Hydrolase</keyword>
<evidence type="ECO:0000256" key="13">
    <source>
        <dbReference type="ARBA" id="ARBA00023180"/>
    </source>
</evidence>
<organism evidence="17 18">
    <name type="scientific">Aspergillus nanangensis</name>
    <dbReference type="NCBI Taxonomy" id="2582783"/>
    <lineage>
        <taxon>Eukaryota</taxon>
        <taxon>Fungi</taxon>
        <taxon>Dikarya</taxon>
        <taxon>Ascomycota</taxon>
        <taxon>Pezizomycotina</taxon>
        <taxon>Eurotiomycetes</taxon>
        <taxon>Eurotiomycetidae</taxon>
        <taxon>Eurotiales</taxon>
        <taxon>Aspergillaceae</taxon>
        <taxon>Aspergillus</taxon>
        <taxon>Aspergillus subgen. Circumdati</taxon>
    </lineage>
</organism>
<comment type="subcellular location">
    <subcellularLocation>
        <location evidence="2">Golgi apparatus</location>
        <location evidence="2">trans-Golgi network membrane</location>
        <topology evidence="2">Single-pass type I membrane protein</topology>
    </subcellularLocation>
</comment>
<keyword evidence="4 15" id="KW-0121">Carboxypeptidase</keyword>
<dbReference type="PANTHER" id="PTHR11802:SF190">
    <property type="entry name" value="PHEROMONE-PROCESSING CARBOXYPEPTIDASE KEX1"/>
    <property type="match status" value="1"/>
</dbReference>
<comment type="function">
    <text evidence="14">Protease with a carboxypeptidase B-like function involved in the C-terminal processing of the lysine and arginine residues from protein precursors. Promotes cell fusion and is involved in the programmed cell death.</text>
</comment>
<sequence length="546" mass="59750">MKLTIWHMLVPLPFSYAQSRFEVHSLPDSASLPPSWAGRFPVPDTEDGNSIFFWLFQAENVQYEDNLIIWFNGGPGCSSLIGLTTGNGPVSFSGDSARLVQNPHSWTKLGHVLYVDQPVGTGYSTASIPYPVLNNDRVTSDFAKWLRSFFSEFPHLQSKRVHLIGESYAGIYIPYFASAIVDSNNNPQRSSALIDLRSISLGDATIGNPAASTSATIGTFLQSHRSRLQIPDEIMSVFTQVDQTCGFDRVLAQANQYPPPHEAIQIPGNPENSNYKRRQQRRSSRNRDAMMDPDQCRLNSTTADAVCSAILNSTCFGTCATFSTALSYLSLLTDDDDHQKKCFDMYDIRNNCDTVDPLPLLASYFSRPDVQVALNLLPAPSGGATAPTSFSPCNSTILDTLLFAAPPVPPAYALLPSLVTTHNISLHVYAGENDMLVNHIGTELVLQNMTWNGGRGFSRGPRRVFFVHNAAPEGEALASHPCGRMDGDGVDAISAIAACALDPAVAGMWVSERGVTYHLFRGAGHTVFVKKPREMFSYVRDVVLAD</sequence>
<reference evidence="17" key="2">
    <citation type="submission" date="2020-02" db="EMBL/GenBank/DDBJ databases">
        <authorList>
            <person name="Gilchrist C.L.M."/>
            <person name="Chooi Y.-H."/>
        </authorList>
    </citation>
    <scope>NUCLEOTIDE SEQUENCE</scope>
    <source>
        <strain evidence="17">MST-FP2251</strain>
    </source>
</reference>
<dbReference type="InterPro" id="IPR001563">
    <property type="entry name" value="Peptidase_S10"/>
</dbReference>
<evidence type="ECO:0000256" key="9">
    <source>
        <dbReference type="ARBA" id="ARBA00022801"/>
    </source>
</evidence>
<dbReference type="InterPro" id="IPR018202">
    <property type="entry name" value="Ser_caboxypep_ser_AS"/>
</dbReference>
<accession>A0AAD4GRX1</accession>
<dbReference type="Pfam" id="PF00450">
    <property type="entry name" value="Peptidase_S10"/>
    <property type="match status" value="1"/>
</dbReference>
<keyword evidence="10" id="KW-1133">Transmembrane helix</keyword>
<dbReference type="GO" id="GO:0006508">
    <property type="term" value="P:proteolysis"/>
    <property type="evidence" value="ECO:0007669"/>
    <property type="project" value="UniProtKB-KW"/>
</dbReference>
<dbReference type="SUPFAM" id="SSF53474">
    <property type="entry name" value="alpha/beta-Hydrolases"/>
    <property type="match status" value="1"/>
</dbReference>
<feature type="compositionally biased region" description="Basic residues" evidence="16">
    <location>
        <begin position="275"/>
        <end position="284"/>
    </location>
</feature>
<evidence type="ECO:0000256" key="6">
    <source>
        <dbReference type="ARBA" id="ARBA00022692"/>
    </source>
</evidence>
<dbReference type="AlphaFoldDB" id="A0AAD4GRX1"/>
<keyword evidence="11" id="KW-0333">Golgi apparatus</keyword>
<keyword evidence="7" id="KW-0053">Apoptosis</keyword>
<dbReference type="EMBL" id="VCAU01000055">
    <property type="protein sequence ID" value="KAF9887849.1"/>
    <property type="molecule type" value="Genomic_DNA"/>
</dbReference>
<proteinExistence type="inferred from homology"/>
<evidence type="ECO:0000256" key="11">
    <source>
        <dbReference type="ARBA" id="ARBA00023034"/>
    </source>
</evidence>
<keyword evidence="13" id="KW-0325">Glycoprotein</keyword>
<evidence type="ECO:0000256" key="14">
    <source>
        <dbReference type="ARBA" id="ARBA00037042"/>
    </source>
</evidence>
<keyword evidence="12" id="KW-0472">Membrane</keyword>
<dbReference type="Proteomes" id="UP001194746">
    <property type="component" value="Unassembled WGS sequence"/>
</dbReference>
<evidence type="ECO:0000256" key="8">
    <source>
        <dbReference type="ARBA" id="ARBA00022729"/>
    </source>
</evidence>
<dbReference type="PRINTS" id="PR00724">
    <property type="entry name" value="CRBOXYPTASEC"/>
</dbReference>
<evidence type="ECO:0000256" key="16">
    <source>
        <dbReference type="SAM" id="MobiDB-lite"/>
    </source>
</evidence>
<keyword evidence="6" id="KW-0812">Transmembrane</keyword>
<evidence type="ECO:0000256" key="4">
    <source>
        <dbReference type="ARBA" id="ARBA00022645"/>
    </source>
</evidence>
<dbReference type="Gene3D" id="3.40.50.1820">
    <property type="entry name" value="alpha/beta hydrolase"/>
    <property type="match status" value="1"/>
</dbReference>
<evidence type="ECO:0000256" key="5">
    <source>
        <dbReference type="ARBA" id="ARBA00022670"/>
    </source>
</evidence>
<dbReference type="GO" id="GO:0006915">
    <property type="term" value="P:apoptotic process"/>
    <property type="evidence" value="ECO:0007669"/>
    <property type="project" value="UniProtKB-KW"/>
</dbReference>
<comment type="caution">
    <text evidence="17">The sequence shown here is derived from an EMBL/GenBank/DDBJ whole genome shotgun (WGS) entry which is preliminary data.</text>
</comment>
<keyword evidence="18" id="KW-1185">Reference proteome</keyword>
<dbReference type="PANTHER" id="PTHR11802">
    <property type="entry name" value="SERINE PROTEASE FAMILY S10 SERINE CARBOXYPEPTIDASE"/>
    <property type="match status" value="1"/>
</dbReference>
<dbReference type="GO" id="GO:0004185">
    <property type="term" value="F:serine-type carboxypeptidase activity"/>
    <property type="evidence" value="ECO:0007669"/>
    <property type="project" value="UniProtKB-UniRule"/>
</dbReference>
<evidence type="ECO:0000256" key="1">
    <source>
        <dbReference type="ARBA" id="ARBA00001003"/>
    </source>
</evidence>
<name>A0AAD4GRX1_ASPNN</name>
<dbReference type="EC" id="3.4.16.-" evidence="15"/>
<reference evidence="17" key="1">
    <citation type="journal article" date="2019" name="Beilstein J. Org. Chem.">
        <title>Nanangenines: drimane sesquiterpenoids as the dominant metabolite cohort of a novel Australian fungus, Aspergillus nanangensis.</title>
        <authorList>
            <person name="Lacey H.J."/>
            <person name="Gilchrist C.L.M."/>
            <person name="Crombie A."/>
            <person name="Kalaitzis J.A."/>
            <person name="Vuong D."/>
            <person name="Rutledge P.J."/>
            <person name="Turner P."/>
            <person name="Pitt J.I."/>
            <person name="Lacey E."/>
            <person name="Chooi Y.H."/>
            <person name="Piggott A.M."/>
        </authorList>
    </citation>
    <scope>NUCLEOTIDE SEQUENCE</scope>
    <source>
        <strain evidence="17">MST-FP2251</strain>
    </source>
</reference>
<protein>
    <recommendedName>
        <fullName evidence="15">Carboxypeptidase</fullName>
        <ecNumber evidence="15">3.4.16.-</ecNumber>
    </recommendedName>
</protein>
<keyword evidence="5 15" id="KW-0645">Protease</keyword>
<dbReference type="GO" id="GO:0005802">
    <property type="term" value="C:trans-Golgi network"/>
    <property type="evidence" value="ECO:0007669"/>
    <property type="project" value="TreeGrafter"/>
</dbReference>
<dbReference type="PROSITE" id="PS00131">
    <property type="entry name" value="CARBOXYPEPT_SER_SER"/>
    <property type="match status" value="1"/>
</dbReference>
<gene>
    <name evidence="17" type="ORF">FE257_009509</name>
</gene>
<evidence type="ECO:0000256" key="15">
    <source>
        <dbReference type="RuleBase" id="RU361156"/>
    </source>
</evidence>
<evidence type="ECO:0000256" key="3">
    <source>
        <dbReference type="ARBA" id="ARBA00009431"/>
    </source>
</evidence>
<evidence type="ECO:0000313" key="17">
    <source>
        <dbReference type="EMBL" id="KAF9887849.1"/>
    </source>
</evidence>